<reference evidence="1 2" key="1">
    <citation type="submission" date="2024-04" db="EMBL/GenBank/DDBJ databases">
        <title>Genome assembly C_amara_ONT_v2.</title>
        <authorList>
            <person name="Yant L."/>
            <person name="Moore C."/>
            <person name="Slenker M."/>
        </authorList>
    </citation>
    <scope>NUCLEOTIDE SEQUENCE [LARGE SCALE GENOMIC DNA]</scope>
    <source>
        <tissue evidence="1">Leaf</tissue>
    </source>
</reference>
<organism evidence="1 2">
    <name type="scientific">Cardamine amara subsp. amara</name>
    <dbReference type="NCBI Taxonomy" id="228776"/>
    <lineage>
        <taxon>Eukaryota</taxon>
        <taxon>Viridiplantae</taxon>
        <taxon>Streptophyta</taxon>
        <taxon>Embryophyta</taxon>
        <taxon>Tracheophyta</taxon>
        <taxon>Spermatophyta</taxon>
        <taxon>Magnoliopsida</taxon>
        <taxon>eudicotyledons</taxon>
        <taxon>Gunneridae</taxon>
        <taxon>Pentapetalae</taxon>
        <taxon>rosids</taxon>
        <taxon>malvids</taxon>
        <taxon>Brassicales</taxon>
        <taxon>Brassicaceae</taxon>
        <taxon>Cardamineae</taxon>
        <taxon>Cardamine</taxon>
    </lineage>
</organism>
<proteinExistence type="predicted"/>
<accession>A0ABD0ZB80</accession>
<gene>
    <name evidence="1" type="ORF">V5N11_019041</name>
</gene>
<dbReference type="Proteomes" id="UP001558713">
    <property type="component" value="Unassembled WGS sequence"/>
</dbReference>
<sequence length="187" mass="20730">MLQSHETTTIIEVTTAITIARTRLSNNNNNSLRGQISVLHAGATVDVTFAAFMVIALVSAPIFTEIPTFTAPARPKKYPSVWQPHANMATALVYHASNWLLDSGLTHHLTSYLNNLLLHYQPYTGGVEVTTADGNGLQISHTHSPTSPRLHVEVLVVQLFFKLTLRNLLSNKQALHHTHQMYTSTLR</sequence>
<evidence type="ECO:0000313" key="1">
    <source>
        <dbReference type="EMBL" id="KAL1191832.1"/>
    </source>
</evidence>
<keyword evidence="2" id="KW-1185">Reference proteome</keyword>
<evidence type="ECO:0000313" key="2">
    <source>
        <dbReference type="Proteomes" id="UP001558713"/>
    </source>
</evidence>
<dbReference type="EMBL" id="JBANAX010000841">
    <property type="protein sequence ID" value="KAL1191832.1"/>
    <property type="molecule type" value="Genomic_DNA"/>
</dbReference>
<protein>
    <submittedName>
        <fullName evidence="1">Retrovirus-related Pol polyprotein from transposon RE2</fullName>
    </submittedName>
</protein>
<dbReference type="AlphaFoldDB" id="A0ABD0ZB80"/>
<comment type="caution">
    <text evidence="1">The sequence shown here is derived from an EMBL/GenBank/DDBJ whole genome shotgun (WGS) entry which is preliminary data.</text>
</comment>
<name>A0ABD0ZB80_CARAN</name>